<evidence type="ECO:0000313" key="1">
    <source>
        <dbReference type="EMBL" id="QJP90426.1"/>
    </source>
</evidence>
<accession>A0A6M3ZHJ9</accession>
<name>A0A6M3ZHJ9_BACSU</name>
<protein>
    <submittedName>
        <fullName evidence="1">Uncharacterized protein</fullName>
    </submittedName>
</protein>
<proteinExistence type="predicted"/>
<dbReference type="RefSeq" id="WP_009968328.1">
    <property type="nucleotide sequence ID" value="NZ_CM000487.1"/>
</dbReference>
<dbReference type="OrthoDB" id="2900487at2"/>
<organism evidence="1">
    <name type="scientific">Bacillus subtilis (strain 168)</name>
    <dbReference type="NCBI Taxonomy" id="224308"/>
    <lineage>
        <taxon>Bacteria</taxon>
        <taxon>Bacillati</taxon>
        <taxon>Bacillota</taxon>
        <taxon>Bacilli</taxon>
        <taxon>Bacillales</taxon>
        <taxon>Bacillaceae</taxon>
        <taxon>Bacillus</taxon>
    </lineage>
</organism>
<gene>
    <name evidence="1" type="ORF">HIR78_21470</name>
</gene>
<sequence length="76" mass="9160">MQIPPFIILYMSYFIINILVRSAKKPQFFLSLHRMFGDIFSKRSVYPQQFVQANTLPFHILLYLREQCMSEKEVKE</sequence>
<dbReference type="EMBL" id="CP052842">
    <property type="protein sequence ID" value="QJP90426.1"/>
    <property type="molecule type" value="Genomic_DNA"/>
</dbReference>
<dbReference type="AlphaFoldDB" id="A0A6M3ZHJ9"/>
<reference evidence="1" key="1">
    <citation type="submission" date="2020-04" db="EMBL/GenBank/DDBJ databases">
        <title>Phage recombination drives evolution of spore-forming Bacilli.</title>
        <authorList>
            <person name="Dragos A."/>
            <person name="Kovacs A.T."/>
        </authorList>
    </citation>
    <scope>NUCLEOTIDE SEQUENCE</scope>
    <source>
        <strain evidence="1">168</strain>
    </source>
</reference>